<dbReference type="InterPro" id="IPR005546">
    <property type="entry name" value="Autotransporte_beta"/>
</dbReference>
<accession>A0ABX8UWE4</accession>
<feature type="domain" description="Autotransporter" evidence="3">
    <location>
        <begin position="675"/>
        <end position="939"/>
    </location>
</feature>
<evidence type="ECO:0000259" key="3">
    <source>
        <dbReference type="SMART" id="SM00869"/>
    </source>
</evidence>
<dbReference type="NCBIfam" id="TIGR01414">
    <property type="entry name" value="autotrans_barl"/>
    <property type="match status" value="1"/>
</dbReference>
<dbReference type="InterPro" id="IPR006315">
    <property type="entry name" value="OM_autotransptr_brl_dom"/>
</dbReference>
<keyword evidence="5" id="KW-1185">Reference proteome</keyword>
<dbReference type="Pfam" id="PF18883">
    <property type="entry name" value="AC_1"/>
    <property type="match status" value="1"/>
</dbReference>
<dbReference type="SUPFAM" id="SSF51126">
    <property type="entry name" value="Pectin lyase-like"/>
    <property type="match status" value="1"/>
</dbReference>
<organism evidence="4 5">
    <name type="scientific">Paraburkholderia edwinii</name>
    <dbReference type="NCBI Taxonomy" id="2861782"/>
    <lineage>
        <taxon>Bacteria</taxon>
        <taxon>Pseudomonadati</taxon>
        <taxon>Pseudomonadota</taxon>
        <taxon>Betaproteobacteria</taxon>
        <taxon>Burkholderiales</taxon>
        <taxon>Burkholderiaceae</taxon>
        <taxon>Paraburkholderia</taxon>
    </lineage>
</organism>
<feature type="region of interest" description="Disordered" evidence="2">
    <location>
        <begin position="602"/>
        <end position="628"/>
    </location>
</feature>
<feature type="compositionally biased region" description="Low complexity" evidence="2">
    <location>
        <begin position="615"/>
        <end position="628"/>
    </location>
</feature>
<protein>
    <submittedName>
        <fullName evidence="4">Autotransporter outer membrane beta-barrel domain-containing protein</fullName>
    </submittedName>
</protein>
<dbReference type="CDD" id="cd01344">
    <property type="entry name" value="PL2_Passenger_AT"/>
    <property type="match status" value="1"/>
</dbReference>
<evidence type="ECO:0000256" key="2">
    <source>
        <dbReference type="SAM" id="MobiDB-lite"/>
    </source>
</evidence>
<dbReference type="Proteomes" id="UP000826462">
    <property type="component" value="Chromosome 2"/>
</dbReference>
<dbReference type="RefSeq" id="WP_219803061.1">
    <property type="nucleotide sequence ID" value="NZ_CP080096.1"/>
</dbReference>
<reference evidence="4 5" key="1">
    <citation type="submission" date="2021-07" db="EMBL/GenBank/DDBJ databases">
        <title>Paraburkholderia edwinii protects Aspergillus sp. from phenazines by acting as a toxin sponge.</title>
        <authorList>
            <person name="Dahlstrom K.M."/>
            <person name="Newman D.K."/>
        </authorList>
    </citation>
    <scope>NUCLEOTIDE SEQUENCE [LARGE SCALE GENOMIC DNA]</scope>
    <source>
        <strain evidence="4 5">Pe01</strain>
    </source>
</reference>
<proteinExistence type="predicted"/>
<dbReference type="Gene3D" id="2.160.20.20">
    <property type="match status" value="1"/>
</dbReference>
<evidence type="ECO:0000313" key="5">
    <source>
        <dbReference type="Proteomes" id="UP000826462"/>
    </source>
</evidence>
<name>A0ABX8UWE4_9BURK</name>
<dbReference type="Pfam" id="PF12951">
    <property type="entry name" value="PATR"/>
    <property type="match status" value="2"/>
</dbReference>
<dbReference type="PANTHER" id="PTHR35037">
    <property type="entry name" value="C-TERMINAL REGION OF AIDA-LIKE PROTEIN"/>
    <property type="match status" value="1"/>
</dbReference>
<dbReference type="NCBIfam" id="TIGR02601">
    <property type="entry name" value="autotrns_rpt"/>
    <property type="match status" value="1"/>
</dbReference>
<dbReference type="InterPro" id="IPR012332">
    <property type="entry name" value="Autotransporter_pectin_lyase_C"/>
</dbReference>
<sequence length="952" mass="94664">MALDITVNSQQELIDAINTINGPTGSDGSTIRMGSSFTVTATLPPATRAMTLDTQNFMLTGGTVWSGPVTIEGTLVADNGITSGAIQFNGISASTSATNNGSITGGASVAGGGSGGVAVVVTSANVVNNGTMTGGSATVSGVAGSGAQIRLGGTLTNNGLIQGGNSNGTSALDVGGSGVTYAPGAGTLINHGTIRGGTGGVGGNAVFARAGALPIVNTGTLVGGNGVAAVSGNASFTLINSGTVQAGSGSASAIQLTGGATVALTLEVQAGSTISGNVVANAASTSNTFILGGDANDVFDVSSIGSAAQYQNFNAFQKTGASTWALTGTGTTATPWSIQQGTLQIGNGGTSGSIVGGVTDNGTLAFDRRDAFSFDNLVTGTGSVNQVGTGTTIITAANTYSGGTNVLAGTLAVGDAAHANASIGSGLTTITAGATLGGYGTVSGSVNNSGTIAAGNALAAFAASNAGTFSIGGDLSNAGIVNLASSTGKAGNVLNVAGNYTGTNGQVVLNTVLNEGGAASQSDRLVVGGNASGATAIKVNQSGSGAATVGDGIQLVQVNGTSAANSFHLAGPIQAGAFQYMLFQGGATDANDWYLRSQLAQQTTPDTGDTGGSTGSTAPPATSAAGSGPVAYRPAVVGYTVTPLLNADYGYAMLGRLHERVGDIASLEAAQPAHSNGVWGRIGGQNVDADTGDRFSADERTFFAEFGKDWTLSRNANGGSTHAGATVSFGSTSATFADSVRSFAGLPDGTGSVETQAQSIGGYWTKYLPDGSYFDGVGQLTHYQNRYGDIFGDSGSQNGFGAGVSGEVGKPFALGSTGVAIEPQAQLLYQYLHLNHFDDGISDISSNTTNGLRGRIGFRIFRANLSNDSKTSTLTPYFTADVLHDFFSPGQTTVGGTSFDNELGKTWYDLGVGMTGSFGKSSEGYANVKYAHNFSGEYRRTVFAQVGYRYSW</sequence>
<dbReference type="InterPro" id="IPR043990">
    <property type="entry name" value="AC_1"/>
</dbReference>
<dbReference type="SUPFAM" id="SSF103515">
    <property type="entry name" value="Autotransporter"/>
    <property type="match status" value="1"/>
</dbReference>
<evidence type="ECO:0000256" key="1">
    <source>
        <dbReference type="ARBA" id="ARBA00022729"/>
    </source>
</evidence>
<dbReference type="PANTHER" id="PTHR35037:SF3">
    <property type="entry name" value="C-TERMINAL REGION OF AIDA-LIKE PROTEIN"/>
    <property type="match status" value="1"/>
</dbReference>
<dbReference type="InterPro" id="IPR011050">
    <property type="entry name" value="Pectin_lyase_fold/virulence"/>
</dbReference>
<evidence type="ECO:0000313" key="4">
    <source>
        <dbReference type="EMBL" id="QYD73323.1"/>
    </source>
</evidence>
<keyword evidence="1" id="KW-0732">Signal</keyword>
<dbReference type="Gene3D" id="2.40.128.130">
    <property type="entry name" value="Autotransporter beta-domain"/>
    <property type="match status" value="1"/>
</dbReference>
<dbReference type="InterPro" id="IPR051551">
    <property type="entry name" value="Autotransporter_adhesion"/>
</dbReference>
<dbReference type="EMBL" id="CP080096">
    <property type="protein sequence ID" value="QYD73323.1"/>
    <property type="molecule type" value="Genomic_DNA"/>
</dbReference>
<gene>
    <name evidence="4" type="ORF">KZJ38_27180</name>
</gene>
<dbReference type="SMART" id="SM00869">
    <property type="entry name" value="Autotransporter"/>
    <property type="match status" value="1"/>
</dbReference>
<dbReference type="InterPro" id="IPR013425">
    <property type="entry name" value="Autotrns_rpt"/>
</dbReference>
<dbReference type="InterPro" id="IPR036709">
    <property type="entry name" value="Autotransporte_beta_dom_sf"/>
</dbReference>
<dbReference type="Pfam" id="PF03797">
    <property type="entry name" value="Autotransporter"/>
    <property type="match status" value="1"/>
</dbReference>